<dbReference type="InterPro" id="IPR018391">
    <property type="entry name" value="PQQ_b-propeller_rpt"/>
</dbReference>
<evidence type="ECO:0000259" key="1">
    <source>
        <dbReference type="Pfam" id="PF13360"/>
    </source>
</evidence>
<accession>A0A382KM52</accession>
<dbReference type="SUPFAM" id="SSF50998">
    <property type="entry name" value="Quinoprotein alcohol dehydrogenase-like"/>
    <property type="match status" value="2"/>
</dbReference>
<dbReference type="EMBL" id="UINC01080764">
    <property type="protein sequence ID" value="SVC24007.1"/>
    <property type="molecule type" value="Genomic_DNA"/>
</dbReference>
<dbReference type="InterPro" id="IPR002372">
    <property type="entry name" value="PQQ_rpt_dom"/>
</dbReference>
<feature type="non-terminal residue" evidence="2">
    <location>
        <position position="418"/>
    </location>
</feature>
<dbReference type="AlphaFoldDB" id="A0A382KM52"/>
<dbReference type="PANTHER" id="PTHR34512:SF30">
    <property type="entry name" value="OUTER MEMBRANE PROTEIN ASSEMBLY FACTOR BAMB"/>
    <property type="match status" value="1"/>
</dbReference>
<feature type="domain" description="Pyrrolo-quinoline quinone repeat" evidence="1">
    <location>
        <begin position="65"/>
        <end position="133"/>
    </location>
</feature>
<dbReference type="Gene3D" id="2.130.10.10">
    <property type="entry name" value="YVTN repeat-like/Quinoprotein amine dehydrogenase"/>
    <property type="match status" value="2"/>
</dbReference>
<dbReference type="SMART" id="SM00564">
    <property type="entry name" value="PQQ"/>
    <property type="match status" value="4"/>
</dbReference>
<organism evidence="2">
    <name type="scientific">marine metagenome</name>
    <dbReference type="NCBI Taxonomy" id="408172"/>
    <lineage>
        <taxon>unclassified sequences</taxon>
        <taxon>metagenomes</taxon>
        <taxon>ecological metagenomes</taxon>
    </lineage>
</organism>
<dbReference type="PANTHER" id="PTHR34512">
    <property type="entry name" value="CELL SURFACE PROTEIN"/>
    <property type="match status" value="1"/>
</dbReference>
<dbReference type="InterPro" id="IPR011047">
    <property type="entry name" value="Quinoprotein_ADH-like_sf"/>
</dbReference>
<sequence length="418" mass="45114">TGSLGLAAAVPLTDGVYASPVVSNGTVYVIDGSGVVFAINAKTFKVKWRFATKGGPGNCNNVAAPAVIGNYLHVGTMAGYYYVLDCENGAVVKTIDCTEPIFSAPAVGNGRVYFATLGARVYAVSPKGEVAWTWDFVKEVIEFKGNRWSGADWVKFRGDRVTWKDHFVCSRDICLVGKTVVMPAGGRTVFVEDAGDKPELRVVGEIPKYAGSEFPATFGQSADPSGNVFVQWHRRDNSGRVEKMKLTDDKLELGFVKSTETTIRLPGLLSFAPMSIRGDDVYRVRPEHGLGLCRHSEGEEKPEVLSAAGSICPPVLTRDHAVYGGLDGKLRMVPLENGKTKVFATAFGSPISAPVAVANGRIYAGCEDGYLYAFAPNGKAKLPTKDLQVWKIRSPLKGPLADDQYNWYTNYGDFAGSN</sequence>
<reference evidence="2" key="1">
    <citation type="submission" date="2018-05" db="EMBL/GenBank/DDBJ databases">
        <authorList>
            <person name="Lanie J.A."/>
            <person name="Ng W.-L."/>
            <person name="Kazmierczak K.M."/>
            <person name="Andrzejewski T.M."/>
            <person name="Davidsen T.M."/>
            <person name="Wayne K.J."/>
            <person name="Tettelin H."/>
            <person name="Glass J.I."/>
            <person name="Rusch D."/>
            <person name="Podicherti R."/>
            <person name="Tsui H.-C.T."/>
            <person name="Winkler M.E."/>
        </authorList>
    </citation>
    <scope>NUCLEOTIDE SEQUENCE</scope>
</reference>
<dbReference type="Pfam" id="PF13360">
    <property type="entry name" value="PQQ_2"/>
    <property type="match status" value="1"/>
</dbReference>
<dbReference type="InterPro" id="IPR015943">
    <property type="entry name" value="WD40/YVTN_repeat-like_dom_sf"/>
</dbReference>
<evidence type="ECO:0000313" key="2">
    <source>
        <dbReference type="EMBL" id="SVC24007.1"/>
    </source>
</evidence>
<name>A0A382KM52_9ZZZZ</name>
<protein>
    <recommendedName>
        <fullName evidence="1">Pyrrolo-quinoline quinone repeat domain-containing protein</fullName>
    </recommendedName>
</protein>
<feature type="non-terminal residue" evidence="2">
    <location>
        <position position="1"/>
    </location>
</feature>
<proteinExistence type="predicted"/>
<gene>
    <name evidence="2" type="ORF">METZ01_LOCUS276861</name>
</gene>